<dbReference type="EMBL" id="GEEE01018697">
    <property type="protein sequence ID" value="JAP44528.1"/>
    <property type="molecule type" value="Transcribed_RNA"/>
</dbReference>
<keyword evidence="1" id="KW-0812">Transmembrane</keyword>
<dbReference type="InterPro" id="IPR043202">
    <property type="entry name" value="Band-7_stomatin-like"/>
</dbReference>
<proteinExistence type="predicted"/>
<organism evidence="2">
    <name type="scientific">Schistocephalus solidus</name>
    <name type="common">Tapeworm</name>
    <dbReference type="NCBI Taxonomy" id="70667"/>
    <lineage>
        <taxon>Eukaryota</taxon>
        <taxon>Metazoa</taxon>
        <taxon>Spiralia</taxon>
        <taxon>Lophotrochozoa</taxon>
        <taxon>Platyhelminthes</taxon>
        <taxon>Cestoda</taxon>
        <taxon>Eucestoda</taxon>
        <taxon>Diphyllobothriidea</taxon>
        <taxon>Diphyllobothriidae</taxon>
        <taxon>Schistocephalus</taxon>
    </lineage>
</organism>
<dbReference type="PANTHER" id="PTHR10264">
    <property type="entry name" value="BAND 7 PROTEIN-RELATED"/>
    <property type="match status" value="1"/>
</dbReference>
<sequence length="316" mass="34529">MDAYTSVRSGVGGTVLVPAPNLGTAEPPLAIIHNLRASPAAAAAAAAIAVATAVGGKDAAARLNHSADAGATLSRVLPEQNLSQYRLQVPVATSFSRKSTSGDMQWKWSKKRAAQSSSFSETWRIQNASVMELLDKEEVEMEWSSKKKLSQRKAAKAKHKAFTPRAFTLGGKRIEPIHSDEVWFLERLLRILAMIFFVITLPFSLMFCFKVVAHYERAVVFRLGRLFFIQCPRTGSDISVALLGQLSGRRPAYFHLQRAHTRGPHKGFPHRGCQRRCLLSHPESCLCRGECGGCKSIYASVGSDYAAECSGYGESG</sequence>
<protein>
    <submittedName>
        <fullName evidence="2">Uncharacterized protein</fullName>
    </submittedName>
</protein>
<feature type="transmembrane region" description="Helical" evidence="1">
    <location>
        <begin position="191"/>
        <end position="213"/>
    </location>
</feature>
<dbReference type="GO" id="GO:0005886">
    <property type="term" value="C:plasma membrane"/>
    <property type="evidence" value="ECO:0007669"/>
    <property type="project" value="InterPro"/>
</dbReference>
<keyword evidence="1" id="KW-1133">Transmembrane helix</keyword>
<dbReference type="PANTHER" id="PTHR10264:SF19">
    <property type="entry name" value="AT06885P-RELATED"/>
    <property type="match status" value="1"/>
</dbReference>
<name>A0A0X3NY63_SCHSO</name>
<evidence type="ECO:0000313" key="2">
    <source>
        <dbReference type="EMBL" id="JAP44528.1"/>
    </source>
</evidence>
<dbReference type="AlphaFoldDB" id="A0A0X3NY63"/>
<evidence type="ECO:0000256" key="1">
    <source>
        <dbReference type="SAM" id="Phobius"/>
    </source>
</evidence>
<keyword evidence="1" id="KW-0472">Membrane</keyword>
<reference evidence="2" key="1">
    <citation type="submission" date="2016-01" db="EMBL/GenBank/DDBJ databases">
        <title>Reference transcriptome for the parasite Schistocephalus solidus: insights into the molecular evolution of parasitism.</title>
        <authorList>
            <person name="Hebert F.O."/>
            <person name="Grambauer S."/>
            <person name="Barber I."/>
            <person name="Landry C.R."/>
            <person name="Aubin-Horth N."/>
        </authorList>
    </citation>
    <scope>NUCLEOTIDE SEQUENCE</scope>
</reference>
<accession>A0A0X3NY63</accession>
<gene>
    <name evidence="2" type="ORF">TR91038</name>
</gene>